<evidence type="ECO:0000256" key="1">
    <source>
        <dbReference type="ARBA" id="ARBA00022676"/>
    </source>
</evidence>
<sequence length="395" mass="45394">MKKVDIVYSGWLEAPNGASKFLSGLKCSADSFSDLNVDMNIISKGDYKAWSTNYNFGKVKSKETLRTRIFSMAKRTTVGSLLLLYILYLKNHVYIVNKYKKENRVVDIVYFHEFFTCYAYLRRKKKGKEAILLSLHSSGDIWGMFFETFPLLNVTWLRPLFRYLERYTLSHIDRVGFVADYPRKKFGELYPEFPFDKTFFVYNGLEIKSFIKKDRDIKSSIIQLVCVGTLCDRKNQMGILQALASLPNDLQKRYSLTLVGDGNVRNELENFSRKNIHTEVKFVGSVADVTSYLLTADVFILLSKDEGLPISILEAMRCSLPIISTQVAGIPEMIEDGKSGYLIPPDYQKLSLLLLDLLEKNVDLIGMGERSKSLFEQKFTKEKMILAYSKLFHSI</sequence>
<dbReference type="PANTHER" id="PTHR12526">
    <property type="entry name" value="GLYCOSYLTRANSFERASE"/>
    <property type="match status" value="1"/>
</dbReference>
<accession>A0A1Y4JNK6</accession>
<dbReference type="PANTHER" id="PTHR12526:SF629">
    <property type="entry name" value="TEICHURONIC ACID BIOSYNTHESIS GLYCOSYLTRANSFERASE TUAH-RELATED"/>
    <property type="match status" value="1"/>
</dbReference>
<organism evidence="4 5">
    <name type="scientific">Bacteroides clarus</name>
    <dbReference type="NCBI Taxonomy" id="626929"/>
    <lineage>
        <taxon>Bacteria</taxon>
        <taxon>Pseudomonadati</taxon>
        <taxon>Bacteroidota</taxon>
        <taxon>Bacteroidia</taxon>
        <taxon>Bacteroidales</taxon>
        <taxon>Bacteroidaceae</taxon>
        <taxon>Bacteroides</taxon>
    </lineage>
</organism>
<dbReference type="Proteomes" id="UP000196587">
    <property type="component" value="Unassembled WGS sequence"/>
</dbReference>
<dbReference type="AlphaFoldDB" id="A0A1Y4JNK6"/>
<dbReference type="SUPFAM" id="SSF53756">
    <property type="entry name" value="UDP-Glycosyltransferase/glycogen phosphorylase"/>
    <property type="match status" value="1"/>
</dbReference>
<evidence type="ECO:0000256" key="2">
    <source>
        <dbReference type="ARBA" id="ARBA00022679"/>
    </source>
</evidence>
<keyword evidence="2" id="KW-0808">Transferase</keyword>
<protein>
    <recommendedName>
        <fullName evidence="3">Glycosyl transferase family 1 domain-containing protein</fullName>
    </recommendedName>
</protein>
<comment type="caution">
    <text evidence="4">The sequence shown here is derived from an EMBL/GenBank/DDBJ whole genome shotgun (WGS) entry which is preliminary data.</text>
</comment>
<dbReference type="RefSeq" id="WP_087413043.1">
    <property type="nucleotide sequence ID" value="NZ_CALIXP010000072.1"/>
</dbReference>
<reference evidence="5" key="1">
    <citation type="submission" date="2017-04" db="EMBL/GenBank/DDBJ databases">
        <title>Function of individual gut microbiota members based on whole genome sequencing of pure cultures obtained from chicken caecum.</title>
        <authorList>
            <person name="Medvecky M."/>
            <person name="Cejkova D."/>
            <person name="Polansky O."/>
            <person name="Karasova D."/>
            <person name="Kubasova T."/>
            <person name="Cizek A."/>
            <person name="Rychlik I."/>
        </authorList>
    </citation>
    <scope>NUCLEOTIDE SEQUENCE [LARGE SCALE GENOMIC DNA]</scope>
    <source>
        <strain evidence="5">An189</strain>
    </source>
</reference>
<dbReference type="GO" id="GO:0016757">
    <property type="term" value="F:glycosyltransferase activity"/>
    <property type="evidence" value="ECO:0007669"/>
    <property type="project" value="UniProtKB-KW"/>
</dbReference>
<dbReference type="InterPro" id="IPR001296">
    <property type="entry name" value="Glyco_trans_1"/>
</dbReference>
<proteinExistence type="predicted"/>
<dbReference type="EMBL" id="NFKE01000008">
    <property type="protein sequence ID" value="OUP33326.1"/>
    <property type="molecule type" value="Genomic_DNA"/>
</dbReference>
<name>A0A1Y4JNK6_9BACE</name>
<evidence type="ECO:0000313" key="5">
    <source>
        <dbReference type="Proteomes" id="UP000196587"/>
    </source>
</evidence>
<dbReference type="Pfam" id="PF00534">
    <property type="entry name" value="Glycos_transf_1"/>
    <property type="match status" value="1"/>
</dbReference>
<keyword evidence="1" id="KW-0328">Glycosyltransferase</keyword>
<dbReference type="CDD" id="cd03801">
    <property type="entry name" value="GT4_PimA-like"/>
    <property type="match status" value="1"/>
</dbReference>
<feature type="domain" description="Glycosyl transferase family 1" evidence="3">
    <location>
        <begin position="211"/>
        <end position="361"/>
    </location>
</feature>
<dbReference type="Gene3D" id="3.40.50.2000">
    <property type="entry name" value="Glycogen Phosphorylase B"/>
    <property type="match status" value="2"/>
</dbReference>
<gene>
    <name evidence="4" type="ORF">B5F24_11980</name>
</gene>
<evidence type="ECO:0000313" key="4">
    <source>
        <dbReference type="EMBL" id="OUP33326.1"/>
    </source>
</evidence>
<evidence type="ECO:0000259" key="3">
    <source>
        <dbReference type="Pfam" id="PF00534"/>
    </source>
</evidence>